<dbReference type="Gene3D" id="3.40.50.2000">
    <property type="entry name" value="Glycogen Phosphorylase B"/>
    <property type="match status" value="2"/>
</dbReference>
<dbReference type="Proteomes" id="UP000076586">
    <property type="component" value="Unassembled WGS sequence"/>
</dbReference>
<name>A0A171A1M8_9BACT</name>
<dbReference type="PANTHER" id="PTHR12526">
    <property type="entry name" value="GLYCOSYLTRANSFERASE"/>
    <property type="match status" value="1"/>
</dbReference>
<dbReference type="SUPFAM" id="SSF53756">
    <property type="entry name" value="UDP-Glycosyltransferase/glycogen phosphorylase"/>
    <property type="match status" value="1"/>
</dbReference>
<accession>A0A171A1M8</accession>
<dbReference type="AlphaFoldDB" id="A0A171A1M8"/>
<dbReference type="CDD" id="cd03820">
    <property type="entry name" value="GT4_AmsD-like"/>
    <property type="match status" value="1"/>
</dbReference>
<dbReference type="STRING" id="681398.PJIAN_3534"/>
<protein>
    <submittedName>
        <fullName evidence="2">Glycosyltransferase</fullName>
    </submittedName>
</protein>
<sequence length="367" mass="42985">MERVVVQKANYMADVLGHEVIILTTDHKGQPSFYPFSPKIRHIELDLNYLELAQEKNFLKSYFLYRKKLREHRRLLEEILMTEKADIVVSMSRDEKEFLYKIKDGSKKILESHRCLKPRAKIEFRRATSWLQRARILYRLRHDSHLPVHYDRFIVLTEEDKQFWLEKPNVEVVPNPLPFTTEQHADYSAKRILTIGRISFDKGIDRLLDIWERVAPNFPEWKLSLVGDVVDNELIDRIRTSSYRSSVEILPPTPHIFEEYISSSIYVMTSRFEGLPMVLLEAVACGLPIVSYAFKCGPRDVIRDGEDGFLVTEDDADTFVEKLSLLMANDALRQQMGLQAKINSDRFSMKNVMNHWNELFMQLSGTK</sequence>
<dbReference type="Pfam" id="PF00534">
    <property type="entry name" value="Glycos_transf_1"/>
    <property type="match status" value="1"/>
</dbReference>
<dbReference type="GO" id="GO:0016757">
    <property type="term" value="F:glycosyltransferase activity"/>
    <property type="evidence" value="ECO:0007669"/>
    <property type="project" value="InterPro"/>
</dbReference>
<comment type="caution">
    <text evidence="2">The sequence shown here is derived from an EMBL/GenBank/DDBJ whole genome shotgun (WGS) entry which is preliminary data.</text>
</comment>
<dbReference type="InterPro" id="IPR001296">
    <property type="entry name" value="Glyco_trans_1"/>
</dbReference>
<evidence type="ECO:0000313" key="3">
    <source>
        <dbReference type="Proteomes" id="UP000076586"/>
    </source>
</evidence>
<reference evidence="3" key="1">
    <citation type="submission" date="2016-04" db="EMBL/GenBank/DDBJ databases">
        <title>Draft genome sequence of Paludibacter jiangxiensis strain NM7.</title>
        <authorList>
            <person name="Qiu Y."/>
            <person name="Matsuura N."/>
            <person name="Ohashi A."/>
            <person name="Tourlousse M.D."/>
            <person name="Sekiguchi Y."/>
        </authorList>
    </citation>
    <scope>NUCLEOTIDE SEQUENCE [LARGE SCALE GENOMIC DNA]</scope>
    <source>
        <strain evidence="3">NM7</strain>
    </source>
</reference>
<proteinExistence type="predicted"/>
<keyword evidence="2" id="KW-0808">Transferase</keyword>
<keyword evidence="3" id="KW-1185">Reference proteome</keyword>
<evidence type="ECO:0000313" key="2">
    <source>
        <dbReference type="EMBL" id="GAT63218.1"/>
    </source>
</evidence>
<evidence type="ECO:0000259" key="1">
    <source>
        <dbReference type="Pfam" id="PF00534"/>
    </source>
</evidence>
<dbReference type="PANTHER" id="PTHR12526:SF630">
    <property type="entry name" value="GLYCOSYLTRANSFERASE"/>
    <property type="match status" value="1"/>
</dbReference>
<feature type="domain" description="Glycosyl transferase family 1" evidence="1">
    <location>
        <begin position="189"/>
        <end position="341"/>
    </location>
</feature>
<organism evidence="2 3">
    <name type="scientific">Paludibacter jiangxiensis</name>
    <dbReference type="NCBI Taxonomy" id="681398"/>
    <lineage>
        <taxon>Bacteria</taxon>
        <taxon>Pseudomonadati</taxon>
        <taxon>Bacteroidota</taxon>
        <taxon>Bacteroidia</taxon>
        <taxon>Bacteroidales</taxon>
        <taxon>Paludibacteraceae</taxon>
        <taxon>Paludibacter</taxon>
    </lineage>
</organism>
<gene>
    <name evidence="2" type="ORF">PJIAN_3534</name>
</gene>
<reference evidence="3" key="2">
    <citation type="journal article" date="2017" name="Genome Announc.">
        <title>Draft genome sequence of Paludibacter jiangxiensis NM7(T), a propionate-producing fermentative bacterium.</title>
        <authorList>
            <person name="Qiu Y.-L."/>
            <person name="Tourlousse D.M."/>
            <person name="Matsuura N."/>
            <person name="Ohashi A."/>
            <person name="Sekiguchi Y."/>
        </authorList>
    </citation>
    <scope>NUCLEOTIDE SEQUENCE [LARGE SCALE GENOMIC DNA]</scope>
    <source>
        <strain evidence="3">NM7</strain>
    </source>
</reference>
<dbReference type="EMBL" id="BDCR01000003">
    <property type="protein sequence ID" value="GAT63218.1"/>
    <property type="molecule type" value="Genomic_DNA"/>
</dbReference>